<comment type="caution">
    <text evidence="1">The sequence shown here is derived from an EMBL/GenBank/DDBJ whole genome shotgun (WGS) entry which is preliminary data.</text>
</comment>
<keyword evidence="2" id="KW-1185">Reference proteome</keyword>
<dbReference type="InterPro" id="IPR053842">
    <property type="entry name" value="NikA-like"/>
</dbReference>
<accession>A0AAE3ANF0</accession>
<dbReference type="RefSeq" id="WP_308451388.1">
    <property type="nucleotide sequence ID" value="NZ_JAJEPU010000021.1"/>
</dbReference>
<proteinExistence type="predicted"/>
<evidence type="ECO:0000313" key="2">
    <source>
        <dbReference type="Proteomes" id="UP001198962"/>
    </source>
</evidence>
<gene>
    <name evidence="1" type="ORF">LKD32_08530</name>
</gene>
<organism evidence="1 2">
    <name type="scientific">Brotaphodocola catenula</name>
    <dbReference type="NCBI Taxonomy" id="2885361"/>
    <lineage>
        <taxon>Bacteria</taxon>
        <taxon>Bacillati</taxon>
        <taxon>Bacillota</taxon>
        <taxon>Clostridia</taxon>
        <taxon>Lachnospirales</taxon>
        <taxon>Lachnospiraceae</taxon>
        <taxon>Brotaphodocola</taxon>
    </lineage>
</organism>
<name>A0AAE3ANF0_9FIRM</name>
<dbReference type="Proteomes" id="UP001198962">
    <property type="component" value="Unassembled WGS sequence"/>
</dbReference>
<sequence>MAEKDRVRTEQFRFTLLPEENAMLTKNAFEYGLSKADYLRKLILAESLSGKQWHMDRDQAKQLIYEVNRIGNNVNQIAYNTNVVRFSSNKDWGELQTKYFELMTLFCQFALRENGEEKHWYKKILELMPKDDSDTFSSENE</sequence>
<reference evidence="1" key="1">
    <citation type="submission" date="2021-10" db="EMBL/GenBank/DDBJ databases">
        <title>Anaerobic single-cell dispensing facilitates the cultivation of human gut bacteria.</title>
        <authorList>
            <person name="Afrizal A."/>
        </authorList>
    </citation>
    <scope>NUCLEOTIDE SEQUENCE</scope>
    <source>
        <strain evidence="1">CLA-AA-H274</strain>
    </source>
</reference>
<dbReference type="Pfam" id="PF21983">
    <property type="entry name" value="NikA-like"/>
    <property type="match status" value="1"/>
</dbReference>
<protein>
    <submittedName>
        <fullName evidence="1">MobC family plasmid mobilization relaxosome protein</fullName>
    </submittedName>
</protein>
<evidence type="ECO:0000313" key="1">
    <source>
        <dbReference type="EMBL" id="MCC2164923.1"/>
    </source>
</evidence>
<dbReference type="AlphaFoldDB" id="A0AAE3ANF0"/>
<dbReference type="EMBL" id="JAJEPU010000021">
    <property type="protein sequence ID" value="MCC2164923.1"/>
    <property type="molecule type" value="Genomic_DNA"/>
</dbReference>